<sequence length="654" mass="74683">MLNLQHGKGRLRCFSQRNVFMIRIKKLDIFIAKQFGLLFLGTFFICQFVLMMQFLWRYIDDLIGKGLSMEIMAQFFWYMGLMLVPQALPLAILLSSLITFGNLGESSELTAIKAAGISLMQSFRSLIVISIVISGISFVFQNNIGPEANNKLAQLLISMKQKSPELEIPEGVFYDGIPNSNLYVQHKDLETGKLYGIMIYRMTGSYEDQAIILADSGMLQSTADKKHLQLSLWSGEWFENMQNDAFGNNTAVPYRRETFTAKRILLDFDGDFNMTDAAGLANNARGKGLAQLSHDMDSLKLTYDSIGQQYYKDAQRSLYYAPPIDRKDSLRAVKAAYNARFNIDSTFAHLPLAQQQQVVSMAQSRVQSAISDLDFKSMLTSDGDLLIRQHEIEMISKFSVALSCLIFFFIGAPLGAIIRKGGLGIPVIVSVLVFIVYYVLENTGYRMARGGIWTVWFGKSLAPAVLTPLAVFVTYKASNDSMVFNFDAYREFFQKLLGLRVKRHVFAKEVIIDEPHYEEDVKLLQTMNEDVRTYVAVHHLQHLPNPVKVFFKYRADHAVEQLNERLEQVIADLSNTRNTYIIKALNNYPVLATKAHTRPFERRWLNMVSGIVLPLGVFFYLRMWMFRMRLWRDLRTIEQTNHGIVTLIKKNFPA</sequence>
<dbReference type="InterPro" id="IPR005495">
    <property type="entry name" value="LptG/LptF_permease"/>
</dbReference>
<gene>
    <name evidence="7" type="ORF">SAMN02745202_02224</name>
</gene>
<dbReference type="EMBL" id="FUXK01000032">
    <property type="protein sequence ID" value="SKA14368.1"/>
    <property type="molecule type" value="Genomic_DNA"/>
</dbReference>
<name>A0A1T4RF49_9BACT</name>
<feature type="transmembrane region" description="Helical" evidence="6">
    <location>
        <begin position="452"/>
        <end position="475"/>
    </location>
</feature>
<evidence type="ECO:0000313" key="7">
    <source>
        <dbReference type="EMBL" id="SKA14368.1"/>
    </source>
</evidence>
<evidence type="ECO:0000256" key="2">
    <source>
        <dbReference type="ARBA" id="ARBA00022475"/>
    </source>
</evidence>
<organism evidence="7 8">
    <name type="scientific">Segatella oulorum</name>
    <dbReference type="NCBI Taxonomy" id="28136"/>
    <lineage>
        <taxon>Bacteria</taxon>
        <taxon>Pseudomonadati</taxon>
        <taxon>Bacteroidota</taxon>
        <taxon>Bacteroidia</taxon>
        <taxon>Bacteroidales</taxon>
        <taxon>Prevotellaceae</taxon>
        <taxon>Segatella</taxon>
    </lineage>
</organism>
<evidence type="ECO:0000256" key="1">
    <source>
        <dbReference type="ARBA" id="ARBA00004651"/>
    </source>
</evidence>
<evidence type="ECO:0000256" key="6">
    <source>
        <dbReference type="SAM" id="Phobius"/>
    </source>
</evidence>
<feature type="transmembrane region" description="Helical" evidence="6">
    <location>
        <begin position="76"/>
        <end position="101"/>
    </location>
</feature>
<keyword evidence="2" id="KW-1003">Cell membrane</keyword>
<evidence type="ECO:0000256" key="3">
    <source>
        <dbReference type="ARBA" id="ARBA00022692"/>
    </source>
</evidence>
<dbReference type="PANTHER" id="PTHR33529">
    <property type="entry name" value="SLR0882 PROTEIN-RELATED"/>
    <property type="match status" value="1"/>
</dbReference>
<dbReference type="eggNOG" id="COG0795">
    <property type="taxonomic scope" value="Bacteria"/>
</dbReference>
<feature type="transmembrane region" description="Helical" evidence="6">
    <location>
        <begin position="35"/>
        <end position="56"/>
    </location>
</feature>
<proteinExistence type="predicted"/>
<dbReference type="GO" id="GO:0015920">
    <property type="term" value="P:lipopolysaccharide transport"/>
    <property type="evidence" value="ECO:0007669"/>
    <property type="project" value="TreeGrafter"/>
</dbReference>
<protein>
    <submittedName>
        <fullName evidence="7">Lipopolysaccharide export system permease protein</fullName>
    </submittedName>
</protein>
<keyword evidence="5 6" id="KW-0472">Membrane</keyword>
<evidence type="ECO:0000313" key="8">
    <source>
        <dbReference type="Proteomes" id="UP000190065"/>
    </source>
</evidence>
<feature type="transmembrane region" description="Helical" evidence="6">
    <location>
        <begin position="604"/>
        <end position="625"/>
    </location>
</feature>
<evidence type="ECO:0000256" key="4">
    <source>
        <dbReference type="ARBA" id="ARBA00022989"/>
    </source>
</evidence>
<comment type="subcellular location">
    <subcellularLocation>
        <location evidence="1">Cell membrane</location>
        <topology evidence="1">Multi-pass membrane protein</topology>
    </subcellularLocation>
</comment>
<keyword evidence="4 6" id="KW-1133">Transmembrane helix</keyword>
<reference evidence="7 8" key="1">
    <citation type="submission" date="2017-02" db="EMBL/GenBank/DDBJ databases">
        <authorList>
            <person name="Peterson S.W."/>
        </authorList>
    </citation>
    <scope>NUCLEOTIDE SEQUENCE [LARGE SCALE GENOMIC DNA]</scope>
    <source>
        <strain evidence="7 8">ATCC 43324</strain>
    </source>
</reference>
<dbReference type="STRING" id="28136.SAMN02745202_02224"/>
<keyword evidence="3 6" id="KW-0812">Transmembrane</keyword>
<dbReference type="PANTHER" id="PTHR33529:SF6">
    <property type="entry name" value="YJGP_YJGQ FAMILY PERMEASE"/>
    <property type="match status" value="1"/>
</dbReference>
<accession>A0A1T4RF49</accession>
<feature type="transmembrane region" description="Helical" evidence="6">
    <location>
        <begin position="398"/>
        <end position="416"/>
    </location>
</feature>
<feature type="transmembrane region" description="Helical" evidence="6">
    <location>
        <begin position="423"/>
        <end position="440"/>
    </location>
</feature>
<dbReference type="AlphaFoldDB" id="A0A1T4RF49"/>
<evidence type="ECO:0000256" key="5">
    <source>
        <dbReference type="ARBA" id="ARBA00023136"/>
    </source>
</evidence>
<dbReference type="Proteomes" id="UP000190065">
    <property type="component" value="Unassembled WGS sequence"/>
</dbReference>
<dbReference type="GO" id="GO:0043190">
    <property type="term" value="C:ATP-binding cassette (ABC) transporter complex"/>
    <property type="evidence" value="ECO:0007669"/>
    <property type="project" value="TreeGrafter"/>
</dbReference>
<dbReference type="Pfam" id="PF03739">
    <property type="entry name" value="LptF_LptG"/>
    <property type="match status" value="1"/>
</dbReference>